<accession>A0A1G8UAH9</accession>
<evidence type="ECO:0000313" key="3">
    <source>
        <dbReference type="Proteomes" id="UP000199093"/>
    </source>
</evidence>
<protein>
    <submittedName>
        <fullName evidence="2">Uncharacterized protein</fullName>
    </submittedName>
</protein>
<dbReference type="RefSeq" id="WP_089852132.1">
    <property type="nucleotide sequence ID" value="NZ_FNEJ01000038.1"/>
</dbReference>
<feature type="signal peptide" evidence="1">
    <location>
        <begin position="1"/>
        <end position="25"/>
    </location>
</feature>
<sequence>MADWTRLRTLTLAFGLAVAASVAQAQDIPVLDVNFLPADLRPVRHDDCGVALGIDLRWPRDVARDREQDGDVRITYSYMLGEHFHARDPRPGARHTTKPTLLVTLACSVTTGRSDGFLEDFATRLHAASEGRDNHWGPLTRVTLPGLGTAYLTYGERVGLSGGLKGSLSDRMGLFFLHRDQLVLLWVDVSRTPPANLRKTLPAGTVVRRSGRDGVFQLAHEARQKGGGPITYLRSAAENRALMEALKDSLRPL</sequence>
<reference evidence="2 3" key="1">
    <citation type="submission" date="2016-10" db="EMBL/GenBank/DDBJ databases">
        <authorList>
            <person name="de Groot N.N."/>
        </authorList>
    </citation>
    <scope>NUCLEOTIDE SEQUENCE [LARGE SCALE GENOMIC DNA]</scope>
    <source>
        <strain evidence="2 3">DSM 26424</strain>
    </source>
</reference>
<name>A0A1G8UAH9_9RHOB</name>
<feature type="chain" id="PRO_5011793037" evidence="1">
    <location>
        <begin position="26"/>
        <end position="253"/>
    </location>
</feature>
<keyword evidence="3" id="KW-1185">Reference proteome</keyword>
<keyword evidence="1" id="KW-0732">Signal</keyword>
<dbReference type="AlphaFoldDB" id="A0A1G8UAH9"/>
<dbReference type="Proteomes" id="UP000199093">
    <property type="component" value="Unassembled WGS sequence"/>
</dbReference>
<gene>
    <name evidence="2" type="ORF">SAMN04487993_10387</name>
</gene>
<proteinExistence type="predicted"/>
<dbReference type="EMBL" id="FNEJ01000038">
    <property type="protein sequence ID" value="SDJ50614.1"/>
    <property type="molecule type" value="Genomic_DNA"/>
</dbReference>
<evidence type="ECO:0000313" key="2">
    <source>
        <dbReference type="EMBL" id="SDJ50614.1"/>
    </source>
</evidence>
<dbReference type="STRING" id="555512.SAMN04487993_10387"/>
<organism evidence="2 3">
    <name type="scientific">Salipiger marinus</name>
    <dbReference type="NCBI Taxonomy" id="555512"/>
    <lineage>
        <taxon>Bacteria</taxon>
        <taxon>Pseudomonadati</taxon>
        <taxon>Pseudomonadota</taxon>
        <taxon>Alphaproteobacteria</taxon>
        <taxon>Rhodobacterales</taxon>
        <taxon>Roseobacteraceae</taxon>
        <taxon>Salipiger</taxon>
    </lineage>
</organism>
<evidence type="ECO:0000256" key="1">
    <source>
        <dbReference type="SAM" id="SignalP"/>
    </source>
</evidence>